<keyword evidence="5 6" id="KW-0975">Bacterial flagellum</keyword>
<organism evidence="7 8">
    <name type="scientific">Rheinheimera riviphila</name>
    <dbReference type="NCBI Taxonomy" id="1834037"/>
    <lineage>
        <taxon>Bacteria</taxon>
        <taxon>Pseudomonadati</taxon>
        <taxon>Pseudomonadota</taxon>
        <taxon>Gammaproteobacteria</taxon>
        <taxon>Chromatiales</taxon>
        <taxon>Chromatiaceae</taxon>
        <taxon>Rheinheimera</taxon>
    </lineage>
</organism>
<keyword evidence="8" id="KW-1185">Reference proteome</keyword>
<keyword evidence="7" id="KW-0282">Flagellum</keyword>
<dbReference type="HAMAP" id="MF_00416">
    <property type="entry name" value="FlgI"/>
    <property type="match status" value="1"/>
</dbReference>
<dbReference type="AlphaFoldDB" id="A0A437QRC7"/>
<dbReference type="RefSeq" id="WP_127699348.1">
    <property type="nucleotide sequence ID" value="NZ_SACS01000012.1"/>
</dbReference>
<dbReference type="GO" id="GO:0005198">
    <property type="term" value="F:structural molecule activity"/>
    <property type="evidence" value="ECO:0007669"/>
    <property type="project" value="InterPro"/>
</dbReference>
<name>A0A437QRC7_9GAMM</name>
<dbReference type="EMBL" id="SACS01000012">
    <property type="protein sequence ID" value="RVU37052.1"/>
    <property type="molecule type" value="Genomic_DNA"/>
</dbReference>
<keyword evidence="4 6" id="KW-0732">Signal</keyword>
<dbReference type="OrthoDB" id="9786431at2"/>
<proteinExistence type="inferred from homology"/>
<evidence type="ECO:0000256" key="3">
    <source>
        <dbReference type="ARBA" id="ARBA00008994"/>
    </source>
</evidence>
<evidence type="ECO:0000256" key="5">
    <source>
        <dbReference type="ARBA" id="ARBA00023143"/>
    </source>
</evidence>
<comment type="function">
    <text evidence="1 6">Assembles around the rod to form the L-ring and probably protects the motor/basal body from shearing forces during rotation.</text>
</comment>
<dbReference type="GO" id="GO:0071973">
    <property type="term" value="P:bacterial-type flagellum-dependent cell motility"/>
    <property type="evidence" value="ECO:0007669"/>
    <property type="project" value="InterPro"/>
</dbReference>
<dbReference type="Proteomes" id="UP000283077">
    <property type="component" value="Unassembled WGS sequence"/>
</dbReference>
<sequence length="367" mass="39228" precursor="true">MRAFILMLAVLSSFAAVASNQARIRDITRVDGVRENSLVGYGIVVGLAGSGDSSRNKATLQSIRNTLENFGVAVSNDDIKSNNAAAVIVTADLNAFAQPGDKIDVHVSSLGDARSLTGGALYLTPLKGVDDKIYALAQGNLSTGGYKFEQNQNVVQRNHPTVGFIPQGAIVEKEIDQQFVRNNQIQFVLNQPDFVTAESMVQVLKQNFPELKVRALHAGKVAVSPVAPEQAMMLIAHIQQLRVQTASIARVVVNEKTGTVVAGADVTVGDVVISHAGIRLEIQTRFRTSQPGAFAGINNPSVRTETMPDTDVKIEGEREAYYASQGGTNIAELVAALKKVNLSTRDIISILQAINQSGALNAELIVQ</sequence>
<dbReference type="PANTHER" id="PTHR30381">
    <property type="entry name" value="FLAGELLAR P-RING PERIPLASMIC PROTEIN FLGI"/>
    <property type="match status" value="1"/>
</dbReference>
<evidence type="ECO:0000313" key="8">
    <source>
        <dbReference type="Proteomes" id="UP000283077"/>
    </source>
</evidence>
<gene>
    <name evidence="6" type="primary">flgI</name>
    <name evidence="7" type="ORF">EOE67_12135</name>
</gene>
<keyword evidence="7" id="KW-0969">Cilium</keyword>
<dbReference type="GO" id="GO:0009428">
    <property type="term" value="C:bacterial-type flagellum basal body, distal rod, P ring"/>
    <property type="evidence" value="ECO:0007669"/>
    <property type="project" value="InterPro"/>
</dbReference>
<accession>A0A437QRC7</accession>
<comment type="subunit">
    <text evidence="6">The basal body constitutes a major portion of the flagellar organelle and consists of four rings (L,P,S, and M) mounted on a central rod.</text>
</comment>
<dbReference type="PANTHER" id="PTHR30381:SF0">
    <property type="entry name" value="FLAGELLAR P-RING PROTEIN"/>
    <property type="match status" value="1"/>
</dbReference>
<dbReference type="GO" id="GO:0030288">
    <property type="term" value="C:outer membrane-bounded periplasmic space"/>
    <property type="evidence" value="ECO:0007669"/>
    <property type="project" value="InterPro"/>
</dbReference>
<comment type="subcellular location">
    <subcellularLocation>
        <location evidence="2 6">Bacterial flagellum basal body</location>
    </subcellularLocation>
</comment>
<comment type="similarity">
    <text evidence="3 6">Belongs to the FlgI family.</text>
</comment>
<evidence type="ECO:0000256" key="4">
    <source>
        <dbReference type="ARBA" id="ARBA00022729"/>
    </source>
</evidence>
<evidence type="ECO:0000256" key="2">
    <source>
        <dbReference type="ARBA" id="ARBA00004117"/>
    </source>
</evidence>
<feature type="signal peptide" evidence="6">
    <location>
        <begin position="1"/>
        <end position="18"/>
    </location>
</feature>
<evidence type="ECO:0000256" key="1">
    <source>
        <dbReference type="ARBA" id="ARBA00002591"/>
    </source>
</evidence>
<evidence type="ECO:0000313" key="7">
    <source>
        <dbReference type="EMBL" id="RVU37052.1"/>
    </source>
</evidence>
<comment type="caution">
    <text evidence="7">The sequence shown here is derived from an EMBL/GenBank/DDBJ whole genome shotgun (WGS) entry which is preliminary data.</text>
</comment>
<reference evidence="7 8" key="1">
    <citation type="submission" date="2019-01" db="EMBL/GenBank/DDBJ databases">
        <authorList>
            <person name="Chen W.-M."/>
        </authorList>
    </citation>
    <scope>NUCLEOTIDE SEQUENCE [LARGE SCALE GENOMIC DNA]</scope>
    <source>
        <strain evidence="7 8">KYPC3</strain>
    </source>
</reference>
<dbReference type="InterPro" id="IPR001782">
    <property type="entry name" value="Flag_FlgI"/>
</dbReference>
<protein>
    <recommendedName>
        <fullName evidence="6">Flagellar P-ring protein</fullName>
    </recommendedName>
    <alternativeName>
        <fullName evidence="6">Basal body P-ring protein</fullName>
    </alternativeName>
</protein>
<dbReference type="NCBIfam" id="NF003676">
    <property type="entry name" value="PRK05303.1"/>
    <property type="match status" value="1"/>
</dbReference>
<evidence type="ECO:0000256" key="6">
    <source>
        <dbReference type="HAMAP-Rule" id="MF_00416"/>
    </source>
</evidence>
<dbReference type="Pfam" id="PF02119">
    <property type="entry name" value="FlgI"/>
    <property type="match status" value="1"/>
</dbReference>
<keyword evidence="7" id="KW-0966">Cell projection</keyword>
<feature type="chain" id="PRO_5019597443" description="Flagellar P-ring protein" evidence="6">
    <location>
        <begin position="19"/>
        <end position="367"/>
    </location>
</feature>
<dbReference type="PRINTS" id="PR01010">
    <property type="entry name" value="FLGPRINGFLGI"/>
</dbReference>